<dbReference type="Proteomes" id="UP001283361">
    <property type="component" value="Unassembled WGS sequence"/>
</dbReference>
<sequence>MEEPMWVRDMPSLAMFDTDFTGELGIASRKTLIARTLHFTDNNQPDDNNRVWKIQPWLTSLQGNLGKLCPTETQSVDEIMIAFKGRCKEKDMRKEPRGAMDSCLDVDSNILAKQPGQLYEKTRSSILGSLATSDASIDSSSSIILLHQRQSVRLDMFAHMPYSMGTDNGLADWYEAHCEEMEPVKEAKRKALLAFKATPGPILTKTAPLKSKTGEVEWQALQPSPSPCQGQSHRGTRPRILQIKWRDQVLDAEVVEKANTYSLHTILTERRLSWLGHARRMDTDRISKDLRYKDVLKKDLKNISTNPDTWESLADDRPAWRHAVRQSTLQQEAHRVERGQRTEQPQLPFVFTCVRCGRD</sequence>
<organism evidence="2 3">
    <name type="scientific">Elysia crispata</name>
    <name type="common">lettuce slug</name>
    <dbReference type="NCBI Taxonomy" id="231223"/>
    <lineage>
        <taxon>Eukaryota</taxon>
        <taxon>Metazoa</taxon>
        <taxon>Spiralia</taxon>
        <taxon>Lophotrochozoa</taxon>
        <taxon>Mollusca</taxon>
        <taxon>Gastropoda</taxon>
        <taxon>Heterobranchia</taxon>
        <taxon>Euthyneura</taxon>
        <taxon>Panpulmonata</taxon>
        <taxon>Sacoglossa</taxon>
        <taxon>Placobranchoidea</taxon>
        <taxon>Plakobranchidae</taxon>
        <taxon>Elysia</taxon>
    </lineage>
</organism>
<protein>
    <recommendedName>
        <fullName evidence="1">PiggyBac transposable element-derived protein domain-containing protein</fullName>
    </recommendedName>
</protein>
<evidence type="ECO:0000313" key="3">
    <source>
        <dbReference type="Proteomes" id="UP001283361"/>
    </source>
</evidence>
<feature type="domain" description="PiggyBac transposable element-derived protein" evidence="1">
    <location>
        <begin position="32"/>
        <end position="93"/>
    </location>
</feature>
<accession>A0AAE0Y788</accession>
<dbReference type="Pfam" id="PF13843">
    <property type="entry name" value="DDE_Tnp_1_7"/>
    <property type="match status" value="1"/>
</dbReference>
<proteinExistence type="predicted"/>
<keyword evidence="3" id="KW-1185">Reference proteome</keyword>
<reference evidence="2" key="1">
    <citation type="journal article" date="2023" name="G3 (Bethesda)">
        <title>A reference genome for the long-term kleptoplast-retaining sea slug Elysia crispata morphotype clarki.</title>
        <authorList>
            <person name="Eastman K.E."/>
            <person name="Pendleton A.L."/>
            <person name="Shaikh M.A."/>
            <person name="Suttiyut T."/>
            <person name="Ogas R."/>
            <person name="Tomko P."/>
            <person name="Gavelis G."/>
            <person name="Widhalm J.R."/>
            <person name="Wisecaver J.H."/>
        </authorList>
    </citation>
    <scope>NUCLEOTIDE SEQUENCE</scope>
    <source>
        <strain evidence="2">ECLA1</strain>
    </source>
</reference>
<comment type="caution">
    <text evidence="2">The sequence shown here is derived from an EMBL/GenBank/DDBJ whole genome shotgun (WGS) entry which is preliminary data.</text>
</comment>
<evidence type="ECO:0000313" key="2">
    <source>
        <dbReference type="EMBL" id="KAK3735469.1"/>
    </source>
</evidence>
<gene>
    <name evidence="2" type="ORF">RRG08_055089</name>
</gene>
<dbReference type="EMBL" id="JAWDGP010006786">
    <property type="protein sequence ID" value="KAK3735469.1"/>
    <property type="molecule type" value="Genomic_DNA"/>
</dbReference>
<dbReference type="InterPro" id="IPR029526">
    <property type="entry name" value="PGBD"/>
</dbReference>
<name>A0AAE0Y788_9GAST</name>
<dbReference type="AlphaFoldDB" id="A0AAE0Y788"/>
<evidence type="ECO:0000259" key="1">
    <source>
        <dbReference type="Pfam" id="PF13843"/>
    </source>
</evidence>